<organism evidence="2 3">
    <name type="scientific">Cutaneotrichosporon oleaginosum</name>
    <dbReference type="NCBI Taxonomy" id="879819"/>
    <lineage>
        <taxon>Eukaryota</taxon>
        <taxon>Fungi</taxon>
        <taxon>Dikarya</taxon>
        <taxon>Basidiomycota</taxon>
        <taxon>Agaricomycotina</taxon>
        <taxon>Tremellomycetes</taxon>
        <taxon>Trichosporonales</taxon>
        <taxon>Trichosporonaceae</taxon>
        <taxon>Cutaneotrichosporon</taxon>
    </lineage>
</organism>
<feature type="domain" description="SnoaL-like" evidence="1">
    <location>
        <begin position="18"/>
        <end position="114"/>
    </location>
</feature>
<dbReference type="GeneID" id="28985144"/>
<dbReference type="Gene3D" id="3.10.450.50">
    <property type="match status" value="1"/>
</dbReference>
<dbReference type="OrthoDB" id="3468019at2759"/>
<dbReference type="Proteomes" id="UP000053611">
    <property type="component" value="Unassembled WGS sequence"/>
</dbReference>
<evidence type="ECO:0000259" key="1">
    <source>
        <dbReference type="Pfam" id="PF12680"/>
    </source>
</evidence>
<gene>
    <name evidence="2" type="ORF">CC85DRAFT_289210</name>
</gene>
<reference evidence="2 3" key="1">
    <citation type="submission" date="2015-03" db="EMBL/GenBank/DDBJ databases">
        <title>Genomics and transcriptomics of the oil-accumulating basidiomycete yeast T. oleaginosus allow insights into substrate utilization and the diverse evolutionary trajectories of mating systems in fungi.</title>
        <authorList>
            <consortium name="DOE Joint Genome Institute"/>
            <person name="Kourist R."/>
            <person name="Kracht O."/>
            <person name="Bracharz F."/>
            <person name="Lipzen A."/>
            <person name="Nolan M."/>
            <person name="Ohm R."/>
            <person name="Grigoriev I."/>
            <person name="Sun S."/>
            <person name="Heitman J."/>
            <person name="Bruck T."/>
            <person name="Nowrousian M."/>
        </authorList>
    </citation>
    <scope>NUCLEOTIDE SEQUENCE [LARGE SCALE GENOMIC DNA]</scope>
    <source>
        <strain evidence="2 3">IBC0246</strain>
    </source>
</reference>
<dbReference type="Pfam" id="PF12680">
    <property type="entry name" value="SnoaL_2"/>
    <property type="match status" value="1"/>
</dbReference>
<sequence length="140" mass="16320">MIPSVTGVPVPPAVVKFIEDFYRISDEEDYDHYAAQFTEDVTFHVHQPAVGRDSIRKRRSLVKETFTHMAHHYQHIFCADPNIAYVVGTLDFDRIVDGKQARDIDWVARITFNGQLENLKIRDYYVWVHYPAIELPRSKG</sequence>
<dbReference type="SUPFAM" id="SSF54427">
    <property type="entry name" value="NTF2-like"/>
    <property type="match status" value="1"/>
</dbReference>
<dbReference type="EMBL" id="KQ087284">
    <property type="protein sequence ID" value="KLT38765.1"/>
    <property type="molecule type" value="Genomic_DNA"/>
</dbReference>
<keyword evidence="3" id="KW-1185">Reference proteome</keyword>
<proteinExistence type="predicted"/>
<name>A0A0J0XCG7_9TREE</name>
<evidence type="ECO:0000313" key="3">
    <source>
        <dbReference type="Proteomes" id="UP000053611"/>
    </source>
</evidence>
<dbReference type="InterPro" id="IPR037401">
    <property type="entry name" value="SnoaL-like"/>
</dbReference>
<dbReference type="InterPro" id="IPR032710">
    <property type="entry name" value="NTF2-like_dom_sf"/>
</dbReference>
<accession>A0A0J0XCG7</accession>
<evidence type="ECO:0000313" key="2">
    <source>
        <dbReference type="EMBL" id="KLT38765.1"/>
    </source>
</evidence>
<protein>
    <recommendedName>
        <fullName evidence="1">SnoaL-like domain-containing protein</fullName>
    </recommendedName>
</protein>
<dbReference type="RefSeq" id="XP_018275256.1">
    <property type="nucleotide sequence ID" value="XM_018424541.1"/>
</dbReference>
<dbReference type="AlphaFoldDB" id="A0A0J0XCG7"/>